<dbReference type="Proteomes" id="UP001141806">
    <property type="component" value="Unassembled WGS sequence"/>
</dbReference>
<name>A0A9Q0JXX0_9MAGN</name>
<reference evidence="1" key="1">
    <citation type="journal article" date="2023" name="Plant J.">
        <title>The genome of the king protea, Protea cynaroides.</title>
        <authorList>
            <person name="Chang J."/>
            <person name="Duong T.A."/>
            <person name="Schoeman C."/>
            <person name="Ma X."/>
            <person name="Roodt D."/>
            <person name="Barker N."/>
            <person name="Li Z."/>
            <person name="Van de Peer Y."/>
            <person name="Mizrachi E."/>
        </authorList>
    </citation>
    <scope>NUCLEOTIDE SEQUENCE</scope>
    <source>
        <tissue evidence="1">Young leaves</tissue>
    </source>
</reference>
<dbReference type="AlphaFoldDB" id="A0A9Q0JXX0"/>
<proteinExistence type="predicted"/>
<comment type="caution">
    <text evidence="1">The sequence shown here is derived from an EMBL/GenBank/DDBJ whole genome shotgun (WGS) entry which is preliminary data.</text>
</comment>
<evidence type="ECO:0000313" key="2">
    <source>
        <dbReference type="Proteomes" id="UP001141806"/>
    </source>
</evidence>
<dbReference type="EMBL" id="JAMYWD010000011">
    <property type="protein sequence ID" value="KAJ4956704.1"/>
    <property type="molecule type" value="Genomic_DNA"/>
</dbReference>
<protein>
    <submittedName>
        <fullName evidence="1">Uncharacterized protein</fullName>
    </submittedName>
</protein>
<gene>
    <name evidence="1" type="ORF">NE237_013487</name>
</gene>
<keyword evidence="2" id="KW-1185">Reference proteome</keyword>
<evidence type="ECO:0000313" key="1">
    <source>
        <dbReference type="EMBL" id="KAJ4956704.1"/>
    </source>
</evidence>
<sequence>MSSFVAKAIAAPKLVSAQWVPKDQIITINLWSARIKEMKCGAGRRFRRDTAMVATGCCQVTLPSLLWQSQGELTKIDPVLLVTELADSKEVPMSLQVEVAGFREASVNLVG</sequence>
<accession>A0A9Q0JXX0</accession>
<organism evidence="1 2">
    <name type="scientific">Protea cynaroides</name>
    <dbReference type="NCBI Taxonomy" id="273540"/>
    <lineage>
        <taxon>Eukaryota</taxon>
        <taxon>Viridiplantae</taxon>
        <taxon>Streptophyta</taxon>
        <taxon>Embryophyta</taxon>
        <taxon>Tracheophyta</taxon>
        <taxon>Spermatophyta</taxon>
        <taxon>Magnoliopsida</taxon>
        <taxon>Proteales</taxon>
        <taxon>Proteaceae</taxon>
        <taxon>Protea</taxon>
    </lineage>
</organism>